<feature type="transmembrane region" description="Helical" evidence="10">
    <location>
        <begin position="106"/>
        <end position="128"/>
    </location>
</feature>
<evidence type="ECO:0000313" key="12">
    <source>
        <dbReference type="Proteomes" id="UP000887013"/>
    </source>
</evidence>
<feature type="transmembrane region" description="Helical" evidence="10">
    <location>
        <begin position="244"/>
        <end position="267"/>
    </location>
</feature>
<feature type="transmembrane region" description="Helical" evidence="10">
    <location>
        <begin position="75"/>
        <end position="94"/>
    </location>
</feature>
<reference evidence="11" key="1">
    <citation type="submission" date="2020-08" db="EMBL/GenBank/DDBJ databases">
        <title>Multicomponent nature underlies the extraordinary mechanical properties of spider dragline silk.</title>
        <authorList>
            <person name="Kono N."/>
            <person name="Nakamura H."/>
            <person name="Mori M."/>
            <person name="Yoshida Y."/>
            <person name="Ohtoshi R."/>
            <person name="Malay A.D."/>
            <person name="Moran D.A.P."/>
            <person name="Tomita M."/>
            <person name="Numata K."/>
            <person name="Arakawa K."/>
        </authorList>
    </citation>
    <scope>NUCLEOTIDE SEQUENCE</scope>
</reference>
<feature type="transmembrane region" description="Helical" evidence="10">
    <location>
        <begin position="174"/>
        <end position="193"/>
    </location>
</feature>
<dbReference type="Pfam" id="PF01151">
    <property type="entry name" value="ELO"/>
    <property type="match status" value="1"/>
</dbReference>
<dbReference type="GO" id="GO:0034626">
    <property type="term" value="P:fatty acid elongation, polyunsaturated fatty acid"/>
    <property type="evidence" value="ECO:0007669"/>
    <property type="project" value="TreeGrafter"/>
</dbReference>
<dbReference type="PROSITE" id="PS01188">
    <property type="entry name" value="ELO"/>
    <property type="match status" value="1"/>
</dbReference>
<keyword evidence="12" id="KW-1185">Reference proteome</keyword>
<dbReference type="Proteomes" id="UP000887013">
    <property type="component" value="Unassembled WGS sequence"/>
</dbReference>
<dbReference type="PANTHER" id="PTHR11157:SF17">
    <property type="entry name" value="ELONGATION OF VERY LONG CHAIN FATTY ACIDS PROTEIN 6"/>
    <property type="match status" value="1"/>
</dbReference>
<dbReference type="InterPro" id="IPR030457">
    <property type="entry name" value="ELO_CS"/>
</dbReference>
<keyword evidence="6 10" id="KW-1133">Transmembrane helix</keyword>
<evidence type="ECO:0000256" key="7">
    <source>
        <dbReference type="ARBA" id="ARBA00023098"/>
    </source>
</evidence>
<keyword evidence="3 10" id="KW-0808">Transferase</keyword>
<dbReference type="GO" id="GO:0009922">
    <property type="term" value="F:fatty acid elongase activity"/>
    <property type="evidence" value="ECO:0007669"/>
    <property type="project" value="UniProtKB-EC"/>
</dbReference>
<comment type="subcellular location">
    <subcellularLocation>
        <location evidence="1">Membrane</location>
        <topology evidence="1">Multi-pass membrane protein</topology>
    </subcellularLocation>
</comment>
<comment type="similarity">
    <text evidence="10">Belongs to the ELO family.</text>
</comment>
<gene>
    <name evidence="11" type="primary">elovl6</name>
    <name evidence="11" type="ORF">NPIL_661671</name>
</gene>
<name>A0A8X6UFV9_NEPPI</name>
<evidence type="ECO:0000256" key="9">
    <source>
        <dbReference type="ARBA" id="ARBA00023160"/>
    </source>
</evidence>
<dbReference type="InterPro" id="IPR002076">
    <property type="entry name" value="ELO_fam"/>
</dbReference>
<evidence type="ECO:0000256" key="3">
    <source>
        <dbReference type="ARBA" id="ARBA00022679"/>
    </source>
</evidence>
<keyword evidence="2 10" id="KW-0444">Lipid biosynthesis</keyword>
<keyword evidence="9 10" id="KW-0275">Fatty acid biosynthesis</keyword>
<comment type="caution">
    <text evidence="11">The sequence shown here is derived from an EMBL/GenBank/DDBJ whole genome shotgun (WGS) entry which is preliminary data.</text>
</comment>
<evidence type="ECO:0000256" key="6">
    <source>
        <dbReference type="ARBA" id="ARBA00022989"/>
    </source>
</evidence>
<evidence type="ECO:0000256" key="8">
    <source>
        <dbReference type="ARBA" id="ARBA00023136"/>
    </source>
</evidence>
<dbReference type="EC" id="2.3.1.199" evidence="10"/>
<dbReference type="GO" id="GO:0034625">
    <property type="term" value="P:fatty acid elongation, monounsaturated fatty acid"/>
    <property type="evidence" value="ECO:0007669"/>
    <property type="project" value="TreeGrafter"/>
</dbReference>
<keyword evidence="4 10" id="KW-0812">Transmembrane</keyword>
<dbReference type="GO" id="GO:0030148">
    <property type="term" value="P:sphingolipid biosynthetic process"/>
    <property type="evidence" value="ECO:0007669"/>
    <property type="project" value="TreeGrafter"/>
</dbReference>
<evidence type="ECO:0000256" key="2">
    <source>
        <dbReference type="ARBA" id="ARBA00022516"/>
    </source>
</evidence>
<keyword evidence="5 10" id="KW-0276">Fatty acid metabolism</keyword>
<dbReference type="EMBL" id="BMAW01029631">
    <property type="protein sequence ID" value="GFU12899.1"/>
    <property type="molecule type" value="Genomic_DNA"/>
</dbReference>
<dbReference type="GO" id="GO:0042761">
    <property type="term" value="P:very long-chain fatty acid biosynthetic process"/>
    <property type="evidence" value="ECO:0007669"/>
    <property type="project" value="TreeGrafter"/>
</dbReference>
<proteinExistence type="inferred from homology"/>
<evidence type="ECO:0000256" key="4">
    <source>
        <dbReference type="ARBA" id="ARBA00022692"/>
    </source>
</evidence>
<keyword evidence="7 10" id="KW-0443">Lipid metabolism</keyword>
<evidence type="ECO:0000256" key="5">
    <source>
        <dbReference type="ARBA" id="ARBA00022832"/>
    </source>
</evidence>
<feature type="transmembrane region" description="Helical" evidence="10">
    <location>
        <begin position="45"/>
        <end position="63"/>
    </location>
</feature>
<dbReference type="OrthoDB" id="10259681at2759"/>
<comment type="catalytic activity">
    <reaction evidence="10">
        <text>a very-long-chain acyl-CoA + malonyl-CoA + H(+) = a very-long-chain 3-oxoacyl-CoA + CO2 + CoA</text>
        <dbReference type="Rhea" id="RHEA:32727"/>
        <dbReference type="ChEBI" id="CHEBI:15378"/>
        <dbReference type="ChEBI" id="CHEBI:16526"/>
        <dbReference type="ChEBI" id="CHEBI:57287"/>
        <dbReference type="ChEBI" id="CHEBI:57384"/>
        <dbReference type="ChEBI" id="CHEBI:90725"/>
        <dbReference type="ChEBI" id="CHEBI:90736"/>
        <dbReference type="EC" id="2.3.1.199"/>
    </reaction>
</comment>
<dbReference type="PANTHER" id="PTHR11157">
    <property type="entry name" value="FATTY ACID ACYL TRANSFERASE-RELATED"/>
    <property type="match status" value="1"/>
</dbReference>
<dbReference type="AlphaFoldDB" id="A0A8X6UFV9"/>
<dbReference type="GO" id="GO:0019367">
    <property type="term" value="P:fatty acid elongation, saturated fatty acid"/>
    <property type="evidence" value="ECO:0007669"/>
    <property type="project" value="TreeGrafter"/>
</dbReference>
<evidence type="ECO:0000313" key="11">
    <source>
        <dbReference type="EMBL" id="GFU12899.1"/>
    </source>
</evidence>
<feature type="transmembrane region" description="Helical" evidence="10">
    <location>
        <begin position="205"/>
        <end position="224"/>
    </location>
</feature>
<evidence type="ECO:0000256" key="1">
    <source>
        <dbReference type="ARBA" id="ARBA00004141"/>
    </source>
</evidence>
<keyword evidence="8 10" id="KW-0472">Membrane</keyword>
<evidence type="ECO:0000256" key="10">
    <source>
        <dbReference type="RuleBase" id="RU361115"/>
    </source>
</evidence>
<sequence>METPYPFIDHQDPSVSPNYSFVFDFERNFDIDWNIQWLNEHWHHAFYYIGLYLTVIFGVKEYMKNRPRMELRKLLATWNILLATFSILGFSRTLPEFIHVLKKFGFTYSACNSSYMFVKVTAFWSWMFSYSKVPELCDTLFIVLRKQPLIFLHWYHHITVLLFTWYAHTNQVAAGRWYMTMNYFVHSWMYTYFALKCLRIKTPRVFALIITFLQILQMVFGFYITYFSYVTIHKGEPCHQKANIVTYGLLLYGSYFALFARFFYYSYLSTPNKAKKSV</sequence>
<feature type="transmembrane region" description="Helical" evidence="10">
    <location>
        <begin position="149"/>
        <end position="168"/>
    </location>
</feature>
<accession>A0A8X6UFV9</accession>
<organism evidence="11 12">
    <name type="scientific">Nephila pilipes</name>
    <name type="common">Giant wood spider</name>
    <name type="synonym">Nephila maculata</name>
    <dbReference type="NCBI Taxonomy" id="299642"/>
    <lineage>
        <taxon>Eukaryota</taxon>
        <taxon>Metazoa</taxon>
        <taxon>Ecdysozoa</taxon>
        <taxon>Arthropoda</taxon>
        <taxon>Chelicerata</taxon>
        <taxon>Arachnida</taxon>
        <taxon>Araneae</taxon>
        <taxon>Araneomorphae</taxon>
        <taxon>Entelegynae</taxon>
        <taxon>Araneoidea</taxon>
        <taxon>Nephilidae</taxon>
        <taxon>Nephila</taxon>
    </lineage>
</organism>
<protein>
    <recommendedName>
        <fullName evidence="10">Elongation of very long chain fatty acids protein</fullName>
        <ecNumber evidence="10">2.3.1.199</ecNumber>
    </recommendedName>
    <alternativeName>
        <fullName evidence="10">Very-long-chain 3-oxoacyl-CoA synthase</fullName>
    </alternativeName>
</protein>
<dbReference type="GO" id="GO:0005789">
    <property type="term" value="C:endoplasmic reticulum membrane"/>
    <property type="evidence" value="ECO:0007669"/>
    <property type="project" value="TreeGrafter"/>
</dbReference>